<feature type="region of interest" description="Disordered" evidence="3">
    <location>
        <begin position="115"/>
        <end position="157"/>
    </location>
</feature>
<dbReference type="Gene3D" id="1.10.287.110">
    <property type="entry name" value="DnaJ domain"/>
    <property type="match status" value="1"/>
</dbReference>
<feature type="compositionally biased region" description="Pro residues" evidence="3">
    <location>
        <begin position="286"/>
        <end position="296"/>
    </location>
</feature>
<feature type="compositionally biased region" description="Basic and acidic residues" evidence="3">
    <location>
        <begin position="647"/>
        <end position="672"/>
    </location>
</feature>
<dbReference type="PANTHER" id="PTHR23172:SF87">
    <property type="entry name" value="CHAPERONE DNAJ-DOMAIN SUPERFAMILY PROTEIN"/>
    <property type="match status" value="1"/>
</dbReference>
<feature type="region of interest" description="Disordered" evidence="3">
    <location>
        <begin position="282"/>
        <end position="307"/>
    </location>
</feature>
<feature type="domain" description="J" evidence="4">
    <location>
        <begin position="1367"/>
        <end position="1431"/>
    </location>
</feature>
<dbReference type="EMBL" id="CAUOFW020002269">
    <property type="protein sequence ID" value="CAK9152368.1"/>
    <property type="molecule type" value="Genomic_DNA"/>
</dbReference>
<dbReference type="Proteomes" id="UP001642360">
    <property type="component" value="Unassembled WGS sequence"/>
</dbReference>
<comment type="caution">
    <text evidence="5">The sequence shown here is derived from an EMBL/GenBank/DDBJ whole genome shotgun (WGS) entry which is preliminary data.</text>
</comment>
<dbReference type="SUPFAM" id="SSF46565">
    <property type="entry name" value="Chaperone J-domain"/>
    <property type="match status" value="1"/>
</dbReference>
<gene>
    <name evidence="5" type="ORF">ILEXP_LOCUS20590</name>
</gene>
<feature type="compositionally biased region" description="Polar residues" evidence="3">
    <location>
        <begin position="1248"/>
        <end position="1268"/>
    </location>
</feature>
<keyword evidence="1 2" id="KW-0175">Coiled coil</keyword>
<organism evidence="5 6">
    <name type="scientific">Ilex paraguariensis</name>
    <name type="common">yerba mate</name>
    <dbReference type="NCBI Taxonomy" id="185542"/>
    <lineage>
        <taxon>Eukaryota</taxon>
        <taxon>Viridiplantae</taxon>
        <taxon>Streptophyta</taxon>
        <taxon>Embryophyta</taxon>
        <taxon>Tracheophyta</taxon>
        <taxon>Spermatophyta</taxon>
        <taxon>Magnoliopsida</taxon>
        <taxon>eudicotyledons</taxon>
        <taxon>Gunneridae</taxon>
        <taxon>Pentapetalae</taxon>
        <taxon>asterids</taxon>
        <taxon>campanulids</taxon>
        <taxon>Aquifoliales</taxon>
        <taxon>Aquifoliaceae</taxon>
        <taxon>Ilex</taxon>
    </lineage>
</organism>
<dbReference type="InterPro" id="IPR001623">
    <property type="entry name" value="DnaJ_domain"/>
</dbReference>
<accession>A0ABC8SBD8</accession>
<dbReference type="PANTHER" id="PTHR23172">
    <property type="entry name" value="AUXILIN/CYCLIN G-ASSOCIATED KINASE-RELATED"/>
    <property type="match status" value="1"/>
</dbReference>
<feature type="coiled-coil region" evidence="2">
    <location>
        <begin position="1292"/>
        <end position="1343"/>
    </location>
</feature>
<feature type="region of interest" description="Disordered" evidence="3">
    <location>
        <begin position="1078"/>
        <end position="1110"/>
    </location>
</feature>
<feature type="coiled-coil region" evidence="2">
    <location>
        <begin position="1175"/>
        <end position="1221"/>
    </location>
</feature>
<feature type="compositionally biased region" description="Basic and acidic residues" evidence="3">
    <location>
        <begin position="678"/>
        <end position="696"/>
    </location>
</feature>
<feature type="compositionally biased region" description="Basic and acidic residues" evidence="3">
    <location>
        <begin position="707"/>
        <end position="821"/>
    </location>
</feature>
<evidence type="ECO:0000256" key="2">
    <source>
        <dbReference type="SAM" id="Coils"/>
    </source>
</evidence>
<feature type="coiled-coil region" evidence="2">
    <location>
        <begin position="345"/>
        <end position="372"/>
    </location>
</feature>
<feature type="region of interest" description="Disordered" evidence="3">
    <location>
        <begin position="1246"/>
        <end position="1271"/>
    </location>
</feature>
<evidence type="ECO:0000256" key="3">
    <source>
        <dbReference type="SAM" id="MobiDB-lite"/>
    </source>
</evidence>
<proteinExistence type="predicted"/>
<dbReference type="PROSITE" id="PS50076">
    <property type="entry name" value="DNAJ_2"/>
    <property type="match status" value="1"/>
</dbReference>
<feature type="compositionally biased region" description="Polar residues" evidence="3">
    <location>
        <begin position="140"/>
        <end position="157"/>
    </location>
</feature>
<dbReference type="InterPro" id="IPR036869">
    <property type="entry name" value="J_dom_sf"/>
</dbReference>
<feature type="compositionally biased region" description="Acidic residues" evidence="3">
    <location>
        <begin position="697"/>
        <end position="706"/>
    </location>
</feature>
<evidence type="ECO:0000259" key="4">
    <source>
        <dbReference type="PROSITE" id="PS50076"/>
    </source>
</evidence>
<dbReference type="CDD" id="cd06257">
    <property type="entry name" value="DnaJ"/>
    <property type="match status" value="1"/>
</dbReference>
<evidence type="ECO:0000313" key="6">
    <source>
        <dbReference type="Proteomes" id="UP001642360"/>
    </source>
</evidence>
<reference evidence="5 6" key="1">
    <citation type="submission" date="2024-02" db="EMBL/GenBank/DDBJ databases">
        <authorList>
            <person name="Vignale AGUSTIN F."/>
            <person name="Sosa J E."/>
            <person name="Modenutti C."/>
        </authorList>
    </citation>
    <scope>NUCLEOTIDE SEQUENCE [LARGE SCALE GENOMIC DNA]</scope>
</reference>
<sequence length="1431" mass="162141">MENLSHSLSRTTSYTSNGHFSASKTMYDDVFGGPPKYGVHTLSPRVEDYTEIFGGFSSSRASSIPILDLPGVDDSDLLFDVRSSKFDYSEVFGGFSGLDFVASCEELFTHSNGGVDSSDEAWSPAQSEYLSDESDPSAWSGKNQGLTNGDSHQSFDGTKQFNMSYNRANQTSKEDMLNRTINVTELNAIPGFTVVVNDAPLLQKIDDKNPPLQVEPDLNLSKGLGGGVIEGKRLRKTKSHPQNIVSGTQTYGSDLNPLAGYERTGSCRDETFITVCDISLKTRPTQLPPPSRPPPALAVKNEDSDRPKLRLKTSKSYAFERIAGDSSPPFFDVEVDASASAAASAAAMKDAMEKAQAKLRSAKELKERKKEGVQKPTKRCSENDIKDKARKGSEKFDGFNSFKDERVQGTHERKMSGMQIFAGEDSQEVLKTSHGVSSSIEGDKHLNSAQKSAGRKHAKHFSSSQGSCKTEDFDAWKEQFYEVVETDHSSMTSDLVKGEKTLVQNTKQKMMSHAYREEKKAVMEKFEQQEVNREIKAARQAHEWEKNMKQLTGAKGDCEWEENKGRSVAAKQLNRQEERHEKVKVAERVHEWKENDKKLRVSEQWGETVSILSETGKCEEYENLIEDQQKEMEPGVEQKLIGAAGKIENEKRIEDSHESKENGIRSKESFEREDYESILEKAVVRAENEKRMKETIEQEEEEEEEQQREVREREDIEKKQKECCERQENENRMEETLEREESDKRSNLDFEQEENKKEQKLAQQREQKENGITKACQQKENEMALNKTVERDESTLIRKEPHGKEAEAKRPSDACEREEDDKRLIEAWVQELQEAHEREDSEKRLEVTFKKEGTEKRSNEDSECIRVAGDWEGLKGRDNGHEQNGRVENERNLNSNQEIHLHVEAFDGVCNLHDSETPQATEVVSKHEKNRGKLETSQAALACEEDVKLRIGPKDGKNELEVAAEVFVEESFSSYGMHQDSLQQEGNQLRMENGSVTKLNEPGIGIGQRQVESENINSGMVSDPENANIHTHELGETGNNINGVQFAFDLDGSNYKFTSFQIVGEWIETVSKMGDARLGSEEKTQSTAQNIPRQSTEQKERNLNETIAYEGEKEERLKRKGELENDRVRKMEEEREREREREKDRMDVDKVTREARERAFAAVERATSEVRPSAIADARERLEKASAEARERSLAEKASMEARLRAERAAVERATAEARERAFEKVRAEKAAFEAQERVERSVADKFSASSRNAGMKESSSSAERQFQSMGSSNGLGYSYSSIQGGVEGESAQRCKARLERHQRTAERAAKALAEKNMRDHLAQREQAERNRLAETLDAEVKRWSSGKERNLRALLSTLQYILGPDSGWQPIPLTEVITSVAVKKAYRKAALCVHPDKLQQRGASIQQKYICEKVFDLLKEAWNKFNSEER</sequence>
<evidence type="ECO:0000313" key="5">
    <source>
        <dbReference type="EMBL" id="CAK9152368.1"/>
    </source>
</evidence>
<feature type="compositionally biased region" description="Polar residues" evidence="3">
    <location>
        <begin position="1085"/>
        <end position="1095"/>
    </location>
</feature>
<protein>
    <recommendedName>
        <fullName evidence="4">J domain-containing protein</fullName>
    </recommendedName>
</protein>
<keyword evidence="6" id="KW-1185">Reference proteome</keyword>
<evidence type="ECO:0000256" key="1">
    <source>
        <dbReference type="ARBA" id="ARBA00023054"/>
    </source>
</evidence>
<feature type="coiled-coil region" evidence="2">
    <location>
        <begin position="1114"/>
        <end position="1143"/>
    </location>
</feature>
<feature type="region of interest" description="Disordered" evidence="3">
    <location>
        <begin position="647"/>
        <end position="821"/>
    </location>
</feature>
<name>A0ABC8SBD8_9AQUA</name>
<dbReference type="FunFam" id="1.10.287.110:FF:000009">
    <property type="entry name" value="Auxilin-related protein 1"/>
    <property type="match status" value="1"/>
</dbReference>